<dbReference type="Proteomes" id="UP001601442">
    <property type="component" value="Unassembled WGS sequence"/>
</dbReference>
<name>A0ABW6PFJ9_9NOCA</name>
<proteinExistence type="predicted"/>
<feature type="region of interest" description="Disordered" evidence="1">
    <location>
        <begin position="1"/>
        <end position="30"/>
    </location>
</feature>
<dbReference type="PANTHER" id="PTHR37489">
    <property type="entry name" value="DUF3500 DOMAIN-CONTAINING PROTEIN"/>
    <property type="match status" value="1"/>
</dbReference>
<dbReference type="PANTHER" id="PTHR37489:SF1">
    <property type="entry name" value="DUF3500 DOMAIN-CONTAINING PROTEIN"/>
    <property type="match status" value="1"/>
</dbReference>
<sequence length="436" mass="47928">MVVSDRRGDSRREHWEGAKENPPVAAPTGYGGFAPRPPGLFAIKRGIVDVATLPPPLQHVFDEFEANLASPFVGLTTDGTVVPNLFPLQDTGISSAPLVAAGRRYCALLDATERDRGVLPIDSREWRGWINAFAPRPPHGLLLDEASQSVRNAAMDLLEAALSSSGFAQVRTAMQINEALGEIAPGYEDTLREYMYWFTVFGEPSETEPWGFQLYGHHACVNIFVLGGQLTVGPMFLGAEPRIIENGRHAGLRAFDDEIRLGLAVINSLTEGQRAEAILSQSVKWADLPPGLAHPTEGRMQGSVARDNAIVPLDGIRATDLDAAQRERLRALLAQYVGRLPAEHARRKMIEIDAHFDDTAFAWAGGTVPSEPFYYKVQSPVIFVEFDAHSGIFLSNDDPEPFHIHTIIRIPNGNDYGRAWLGQYDRRESPTESTTP</sequence>
<evidence type="ECO:0000313" key="2">
    <source>
        <dbReference type="EMBL" id="MFF0501968.1"/>
    </source>
</evidence>
<keyword evidence="3" id="KW-1185">Reference proteome</keyword>
<evidence type="ECO:0000256" key="1">
    <source>
        <dbReference type="SAM" id="MobiDB-lite"/>
    </source>
</evidence>
<dbReference type="Pfam" id="PF12006">
    <property type="entry name" value="DUF3500"/>
    <property type="match status" value="1"/>
</dbReference>
<protein>
    <submittedName>
        <fullName evidence="2">DUF3500 domain-containing protein</fullName>
    </submittedName>
</protein>
<organism evidence="2 3">
    <name type="scientific">Nocardia aobensis</name>
    <dbReference type="NCBI Taxonomy" id="257277"/>
    <lineage>
        <taxon>Bacteria</taxon>
        <taxon>Bacillati</taxon>
        <taxon>Actinomycetota</taxon>
        <taxon>Actinomycetes</taxon>
        <taxon>Mycobacteriales</taxon>
        <taxon>Nocardiaceae</taxon>
        <taxon>Nocardia</taxon>
    </lineage>
</organism>
<accession>A0ABW6PFJ9</accession>
<gene>
    <name evidence="2" type="ORF">ACFYU5_36700</name>
</gene>
<reference evidence="2 3" key="1">
    <citation type="submission" date="2024-10" db="EMBL/GenBank/DDBJ databases">
        <title>The Natural Products Discovery Center: Release of the First 8490 Sequenced Strains for Exploring Actinobacteria Biosynthetic Diversity.</title>
        <authorList>
            <person name="Kalkreuter E."/>
            <person name="Kautsar S.A."/>
            <person name="Yang D."/>
            <person name="Bader C.D."/>
            <person name="Teijaro C.N."/>
            <person name="Fluegel L."/>
            <person name="Davis C.M."/>
            <person name="Simpson J.R."/>
            <person name="Lauterbach L."/>
            <person name="Steele A.D."/>
            <person name="Gui C."/>
            <person name="Meng S."/>
            <person name="Li G."/>
            <person name="Viehrig K."/>
            <person name="Ye F."/>
            <person name="Su P."/>
            <person name="Kiefer A.F."/>
            <person name="Nichols A."/>
            <person name="Cepeda A.J."/>
            <person name="Yan W."/>
            <person name="Fan B."/>
            <person name="Jiang Y."/>
            <person name="Adhikari A."/>
            <person name="Zheng C.-J."/>
            <person name="Schuster L."/>
            <person name="Cowan T.M."/>
            <person name="Smanski M.J."/>
            <person name="Chevrette M.G."/>
            <person name="De Carvalho L.P.S."/>
            <person name="Shen B."/>
        </authorList>
    </citation>
    <scope>NUCLEOTIDE SEQUENCE [LARGE SCALE GENOMIC DNA]</scope>
    <source>
        <strain evidence="2 3">NPDC004119</strain>
    </source>
</reference>
<comment type="caution">
    <text evidence="2">The sequence shown here is derived from an EMBL/GenBank/DDBJ whole genome shotgun (WGS) entry which is preliminary data.</text>
</comment>
<dbReference type="EMBL" id="JBIAMT010000017">
    <property type="protein sequence ID" value="MFF0501968.1"/>
    <property type="molecule type" value="Genomic_DNA"/>
</dbReference>
<feature type="compositionally biased region" description="Basic and acidic residues" evidence="1">
    <location>
        <begin position="1"/>
        <end position="19"/>
    </location>
</feature>
<dbReference type="RefSeq" id="WP_387402039.1">
    <property type="nucleotide sequence ID" value="NZ_JBIAMT010000017.1"/>
</dbReference>
<evidence type="ECO:0000313" key="3">
    <source>
        <dbReference type="Proteomes" id="UP001601442"/>
    </source>
</evidence>
<dbReference type="InterPro" id="IPR021889">
    <property type="entry name" value="DUF3500"/>
</dbReference>